<dbReference type="Proteomes" id="UP000628710">
    <property type="component" value="Unassembled WGS sequence"/>
</dbReference>
<sequence>MKFLISPAKTLDVTSKPSIDKFSQPQLLEESQQLIDTIKPFTPADIASLMKLSDKLAVLNVSRYQEWQKSHTPDNSRPAVYTFMGDVYTGLDAYSLSENDMDYAQDKLRILSGLYGLLKPLDLMQAYRLEMGTRLNNDRGSNLYQFWGDIIVDKINGELEEGELLVNLASNEYFKAVNIKKLKAPLISPNFLDEKNGQFKVISFYAKKARGLMARYLIENRCDTLEDVKAFDLAGYRYDAERSSKNTPIFIRPESAQPTKK</sequence>
<dbReference type="PANTHER" id="PTHR30283:SF4">
    <property type="entry name" value="PEROXIDE STRESS RESISTANCE PROTEIN YAAA"/>
    <property type="match status" value="1"/>
</dbReference>
<name>A0A934JM22_9GAMM</name>
<dbReference type="InterPro" id="IPR005583">
    <property type="entry name" value="YaaA"/>
</dbReference>
<dbReference type="PANTHER" id="PTHR30283">
    <property type="entry name" value="PEROXIDE STRESS RESPONSE PROTEIN YAAA"/>
    <property type="match status" value="1"/>
</dbReference>
<dbReference type="NCBIfam" id="NF002541">
    <property type="entry name" value="PRK02101.1-1"/>
    <property type="match status" value="1"/>
</dbReference>
<reference evidence="2" key="1">
    <citation type="submission" date="2020-12" db="EMBL/GenBank/DDBJ databases">
        <title>Marinomonas arctica sp. nov., a psychrotolerant bacterium isolated from the Arctic.</title>
        <authorList>
            <person name="Zhang Y."/>
        </authorList>
    </citation>
    <scope>NUCLEOTIDE SEQUENCE</scope>
    <source>
        <strain evidence="2">C1424</strain>
    </source>
</reference>
<dbReference type="NCBIfam" id="NF002542">
    <property type="entry name" value="PRK02101.1-3"/>
    <property type="match status" value="1"/>
</dbReference>
<dbReference type="Pfam" id="PF03883">
    <property type="entry name" value="H2O2_YaaD"/>
    <property type="match status" value="1"/>
</dbReference>
<dbReference type="GO" id="GO:0033194">
    <property type="term" value="P:response to hydroperoxide"/>
    <property type="evidence" value="ECO:0007669"/>
    <property type="project" value="TreeGrafter"/>
</dbReference>
<dbReference type="RefSeq" id="WP_199468701.1">
    <property type="nucleotide sequence ID" value="NZ_JAEMNX010000012.1"/>
</dbReference>
<dbReference type="EMBL" id="JAEMNX010000012">
    <property type="protein sequence ID" value="MBJ7538291.1"/>
    <property type="molecule type" value="Genomic_DNA"/>
</dbReference>
<proteinExistence type="inferred from homology"/>
<evidence type="ECO:0000256" key="1">
    <source>
        <dbReference type="HAMAP-Rule" id="MF_00652"/>
    </source>
</evidence>
<evidence type="ECO:0000313" key="3">
    <source>
        <dbReference type="Proteomes" id="UP000628710"/>
    </source>
</evidence>
<dbReference type="AlphaFoldDB" id="A0A934JM22"/>
<evidence type="ECO:0000313" key="2">
    <source>
        <dbReference type="EMBL" id="MBJ7538291.1"/>
    </source>
</evidence>
<dbReference type="GO" id="GO:0005829">
    <property type="term" value="C:cytosol"/>
    <property type="evidence" value="ECO:0007669"/>
    <property type="project" value="TreeGrafter"/>
</dbReference>
<protein>
    <recommendedName>
        <fullName evidence="1">UPF0246 protein I8J31_11470</fullName>
    </recommendedName>
</protein>
<organism evidence="2 3">
    <name type="scientific">Marinomonas transparens</name>
    <dbReference type="NCBI Taxonomy" id="2795388"/>
    <lineage>
        <taxon>Bacteria</taxon>
        <taxon>Pseudomonadati</taxon>
        <taxon>Pseudomonadota</taxon>
        <taxon>Gammaproteobacteria</taxon>
        <taxon>Oceanospirillales</taxon>
        <taxon>Oceanospirillaceae</taxon>
        <taxon>Marinomonas</taxon>
    </lineage>
</organism>
<accession>A0A934JM22</accession>
<comment type="caution">
    <text evidence="2">The sequence shown here is derived from an EMBL/GenBank/DDBJ whole genome shotgun (WGS) entry which is preliminary data.</text>
</comment>
<keyword evidence="3" id="KW-1185">Reference proteome</keyword>
<dbReference type="HAMAP" id="MF_00652">
    <property type="entry name" value="UPF0246"/>
    <property type="match status" value="1"/>
</dbReference>
<gene>
    <name evidence="2" type="primary">yaaA</name>
    <name evidence="2" type="ORF">I8J31_11470</name>
</gene>
<comment type="similarity">
    <text evidence="1">Belongs to the UPF0246 family.</text>
</comment>